<dbReference type="GO" id="GO:0016477">
    <property type="term" value="P:cell migration"/>
    <property type="evidence" value="ECO:0007669"/>
    <property type="project" value="TreeGrafter"/>
</dbReference>
<dbReference type="Pfam" id="PF05923">
    <property type="entry name" value="APC_r"/>
    <property type="match status" value="4"/>
</dbReference>
<dbReference type="InterPro" id="IPR026818">
    <property type="entry name" value="Apc_fam"/>
</dbReference>
<feature type="region of interest" description="Disordered" evidence="3">
    <location>
        <begin position="666"/>
        <end position="712"/>
    </location>
</feature>
<dbReference type="GO" id="GO:0008017">
    <property type="term" value="F:microtubule binding"/>
    <property type="evidence" value="ECO:0007669"/>
    <property type="project" value="TreeGrafter"/>
</dbReference>
<dbReference type="GO" id="GO:0001708">
    <property type="term" value="P:cell fate specification"/>
    <property type="evidence" value="ECO:0007669"/>
    <property type="project" value="TreeGrafter"/>
</dbReference>
<comment type="similarity">
    <text evidence="1">Belongs to the adenomatous polyposis coli (APC) family.</text>
</comment>
<feature type="region of interest" description="Disordered" evidence="3">
    <location>
        <begin position="725"/>
        <end position="798"/>
    </location>
</feature>
<evidence type="ECO:0000256" key="3">
    <source>
        <dbReference type="SAM" id="MobiDB-lite"/>
    </source>
</evidence>
<organism evidence="4">
    <name type="scientific">Darwinula stevensoni</name>
    <dbReference type="NCBI Taxonomy" id="69355"/>
    <lineage>
        <taxon>Eukaryota</taxon>
        <taxon>Metazoa</taxon>
        <taxon>Ecdysozoa</taxon>
        <taxon>Arthropoda</taxon>
        <taxon>Crustacea</taxon>
        <taxon>Oligostraca</taxon>
        <taxon>Ostracoda</taxon>
        <taxon>Podocopa</taxon>
        <taxon>Podocopida</taxon>
        <taxon>Darwinulocopina</taxon>
        <taxon>Darwinuloidea</taxon>
        <taxon>Darwinulidae</taxon>
        <taxon>Darwinula</taxon>
    </lineage>
</organism>
<dbReference type="FunFam" id="1.25.10.10:FF:001248">
    <property type="entry name" value="Adenomatous polyposis coli protein, putative"/>
    <property type="match status" value="1"/>
</dbReference>
<dbReference type="GO" id="GO:0030877">
    <property type="term" value="C:beta-catenin destruction complex"/>
    <property type="evidence" value="ECO:0007669"/>
    <property type="project" value="TreeGrafter"/>
</dbReference>
<dbReference type="EMBL" id="CAJPEV010004854">
    <property type="protein sequence ID" value="CAG0902403.1"/>
    <property type="molecule type" value="Genomic_DNA"/>
</dbReference>
<keyword evidence="2" id="KW-0879">Wnt signaling pathway</keyword>
<dbReference type="InterPro" id="IPR009223">
    <property type="entry name" value="APC_rpt"/>
</dbReference>
<dbReference type="Gene3D" id="1.25.10.10">
    <property type="entry name" value="Leucine-rich Repeat Variant"/>
    <property type="match status" value="1"/>
</dbReference>
<evidence type="ECO:0000256" key="1">
    <source>
        <dbReference type="ARBA" id="ARBA00009051"/>
    </source>
</evidence>
<dbReference type="GO" id="GO:0005881">
    <property type="term" value="C:cytoplasmic microtubule"/>
    <property type="evidence" value="ECO:0007669"/>
    <property type="project" value="TreeGrafter"/>
</dbReference>
<dbReference type="InterPro" id="IPR011989">
    <property type="entry name" value="ARM-like"/>
</dbReference>
<dbReference type="InterPro" id="IPR000225">
    <property type="entry name" value="Armadillo"/>
</dbReference>
<protein>
    <recommendedName>
        <fullName evidence="6">Adenomatous polyposis coli protein</fullName>
    </recommendedName>
</protein>
<dbReference type="PANTHER" id="PTHR12607">
    <property type="entry name" value="ADENOMATOUS POLYPOSIS COLI PROTEIN FAMILY"/>
    <property type="match status" value="1"/>
</dbReference>
<dbReference type="AlphaFoldDB" id="A0A7R9FRU3"/>
<reference evidence="4" key="1">
    <citation type="submission" date="2020-11" db="EMBL/GenBank/DDBJ databases">
        <authorList>
            <person name="Tran Van P."/>
        </authorList>
    </citation>
    <scope>NUCLEOTIDE SEQUENCE</scope>
</reference>
<dbReference type="Pfam" id="PF00514">
    <property type="entry name" value="Arm"/>
    <property type="match status" value="1"/>
</dbReference>
<feature type="compositionally biased region" description="Basic and acidic residues" evidence="3">
    <location>
        <begin position="729"/>
        <end position="747"/>
    </location>
</feature>
<dbReference type="GO" id="GO:0007399">
    <property type="term" value="P:nervous system development"/>
    <property type="evidence" value="ECO:0007669"/>
    <property type="project" value="TreeGrafter"/>
</dbReference>
<dbReference type="PANTHER" id="PTHR12607:SF12">
    <property type="entry name" value="APC-LIKE, ISOFORM A-RELATED"/>
    <property type="match status" value="1"/>
</dbReference>
<dbReference type="InterPro" id="IPR016024">
    <property type="entry name" value="ARM-type_fold"/>
</dbReference>
<feature type="compositionally biased region" description="Low complexity" evidence="3">
    <location>
        <begin position="418"/>
        <end position="433"/>
    </location>
</feature>
<dbReference type="SUPFAM" id="SSF48371">
    <property type="entry name" value="ARM repeat"/>
    <property type="match status" value="1"/>
</dbReference>
<dbReference type="GO" id="GO:0090090">
    <property type="term" value="P:negative regulation of canonical Wnt signaling pathway"/>
    <property type="evidence" value="ECO:0007669"/>
    <property type="project" value="TreeGrafter"/>
</dbReference>
<gene>
    <name evidence="4" type="ORF">DSTB1V02_LOCUS12546</name>
</gene>
<keyword evidence="5" id="KW-1185">Reference proteome</keyword>
<name>A0A7R9FRU3_9CRUS</name>
<proteinExistence type="inferred from homology"/>
<dbReference type="GO" id="GO:0008013">
    <property type="term" value="F:beta-catenin binding"/>
    <property type="evidence" value="ECO:0007669"/>
    <property type="project" value="InterPro"/>
</dbReference>
<feature type="region of interest" description="Disordered" evidence="3">
    <location>
        <begin position="398"/>
        <end position="436"/>
    </location>
</feature>
<evidence type="ECO:0008006" key="6">
    <source>
        <dbReference type="Google" id="ProtNLM"/>
    </source>
</evidence>
<dbReference type="GO" id="GO:0016342">
    <property type="term" value="C:catenin complex"/>
    <property type="evidence" value="ECO:0007669"/>
    <property type="project" value="TreeGrafter"/>
</dbReference>
<dbReference type="EMBL" id="LR904371">
    <property type="protein sequence ID" value="CAD7252792.1"/>
    <property type="molecule type" value="Genomic_DNA"/>
</dbReference>
<dbReference type="GO" id="GO:0016055">
    <property type="term" value="P:Wnt signaling pathway"/>
    <property type="evidence" value="ECO:0007669"/>
    <property type="project" value="UniProtKB-KW"/>
</dbReference>
<evidence type="ECO:0000256" key="2">
    <source>
        <dbReference type="ARBA" id="ARBA00022687"/>
    </source>
</evidence>
<evidence type="ECO:0000313" key="5">
    <source>
        <dbReference type="Proteomes" id="UP000677054"/>
    </source>
</evidence>
<dbReference type="GO" id="GO:0007026">
    <property type="term" value="P:negative regulation of microtubule depolymerization"/>
    <property type="evidence" value="ECO:0007669"/>
    <property type="project" value="TreeGrafter"/>
</dbReference>
<dbReference type="Proteomes" id="UP000677054">
    <property type="component" value="Unassembled WGS sequence"/>
</dbReference>
<feature type="compositionally biased region" description="Basic and acidic residues" evidence="3">
    <location>
        <begin position="779"/>
        <end position="795"/>
    </location>
</feature>
<dbReference type="GO" id="GO:0007389">
    <property type="term" value="P:pattern specification process"/>
    <property type="evidence" value="ECO:0007669"/>
    <property type="project" value="TreeGrafter"/>
</dbReference>
<evidence type="ECO:0000313" key="4">
    <source>
        <dbReference type="EMBL" id="CAD7252792.1"/>
    </source>
</evidence>
<feature type="compositionally biased region" description="Pro residues" evidence="3">
    <location>
        <begin position="762"/>
        <end position="777"/>
    </location>
</feature>
<sequence>MATVMKLSFDEDHRHSVCQLGGLQAIAELVQLEHEAHGPAGDPCCSTLRRYAGMALTNLTFGDGTNKALLCSYRGFARALVSQLYSPSEDLRQVTASVLRNLSWRADSGSKAVLQEVGTVSALMQAAMEAKRESTLKSILSALWNLSAHCGENKAEICAFEGALAFLVSMLSYNAPSKTLAVVENSGGILRNISSQIALSDEYRQILREGKCLETLLQQLKSPSLTVVSNACGTLWNLSARCTRDQHRLWELGAVPMLKSLIHSKHKMISLGSSAALKNLMSGPPRPLQNPLTLSGLDVPTLQARKQKALTQHLENQNLTETCENIESPTSPAVERSVTAAFDRRANRFYNSLRGHSSQSMYGNGPVNGILRSESHESIRSTHSESYCERWRHRSGDISLYGNLPSDPTLQPLDLSRKSNNNLTRNNSNNNNSIMSDQEFAERISKLSETYLKSETFGSLPRRHSADILDPRNVGVIAPHPTVSGSDSAMAQPGVRRSLSSDRCSIPAHPNSAFEPYQHGVKVKNYATERPLDFSLKGDDSKSAYTETDLDEPVNYSLRFSEGEQDESEDEKLFKKPLPPNVNAYVEPLSIHDDSVKTYCTEGTPYMISNAGSLSDLTADDKSELGAKKIRLISGRASPEKPKTYCVEDTPANLSHRSSLSNIVVSLDKDGPKLPQESSSAVPEGEKVDESSQKAGGKSVTFRPGAPEETPLMFSRCSSLDSLSSADQHSLHDDRNSVVSEYSRRTSEVVSPSDLPDSPGQTMPPSPRQRKPPPPPLEQDLKTQIHAGTEAKDGDTPDVFAENLKTYETEGTPFKHSRATSLSSLTIDDDTSRVNGMAQVGMLSGD</sequence>
<dbReference type="OrthoDB" id="5918429at2759"/>
<dbReference type="SMART" id="SM00185">
    <property type="entry name" value="ARM"/>
    <property type="match status" value="5"/>
</dbReference>
<accession>A0A7R9FRU3</accession>